<gene>
    <name evidence="3" type="ORF">FH972_024513</name>
</gene>
<feature type="region of interest" description="Disordered" evidence="1">
    <location>
        <begin position="1"/>
        <end position="133"/>
    </location>
</feature>
<sequence length="1192" mass="129258">MPMASGSHTMVMASAGHKVHPFFQKPSQPSHLADRSPDDASPPSDSTNNPNPGDVAYVAHPDVDTDGADHGSGLIFSRRRQTRRRRQNASAESNESIQSSVRSTNDAITTALADDPSQHRAKRQCTESPATGASVSWLDQIEEAAAQGVAPLPGSTIHTDAEAPAISDGSIGSGANQVVSAAEILTEKNVDAPDATAGKVLALNGKGGFGTPKKRRLKQRNSLHSATADDSPPKRTVGRPKKSRIVTINYETDPVAGSNIGQQIEDILAGSWRCEPPDSQLKQELAPTFKPALNPTKPVHSFFSGKSTSKQTKASEQQPSAPVSTSIRFGTTPRKLRPAQIVDLGELTAQSGNYDRPAKVVRAGGSVEAPWPDRRFRRVEPVEIAPEEPHQGRLLTHEFRLRGWKGKHSYILPNESVVSLLQRNLADSSRSLGRAELPKRFVETGSAVLDRVSGELSNKFASHQAISSLKQRMSSSLSAFDLGECDTQTWCHKYAPQSAAQVLQAGKELSLLAQWLDGLTTHAVEKTASSGAAPQRLQSQSKKRARKKNQELDDFIVSDEDEDNDLRALSDDDDPEISHRTIIRSGALISANNRSSTRLTNAILLSGPHGCGKSAAAYAVAKELGFDVFEINSGSRRSGKDIMDKVGDMASNHHVKRSTFSTMPSNDMDSAESGDELREASPPPDMTKQKSLNSFFTAAPRKPGPKPKSGLKKGQSLNKTASVQSAFATITQATSQKQSVILFEEVDILFDDDRLFWESLLHLAVQSKRPIILTCTEESLVPLNALSLHGILRFRPSPVELTVDYMLLVAALEGHALQRSAVESLYKSKRHDLRAMINQLQFWCQMGVGDERGGLNWYLQRWPPGSDVNASGEKLRVVSTNTYSPDTGHVSFGPRESSHPQVEEKADQGVDMASSALAASDAFFSGSYDLHNDNGILQSLARYDRAMDTMSSVDVYALGNVLGGIHLERDHLNASLPPITDKTRHNYTTGNGLIQADLSYDARHMASAIAAEAHTSMIRDFSPQSREVVSGLEHRGYSPAGHELRRCDFAAAFDPISDGDSTSDGLITSCFDGTFSVITEDLAPFVRSIVSFDLAVEQRRARVDALLGGRASKKQRTTRAARSAAEGGQRATTRKERWFPVGLDYELVTRTGGKDWPQPGTQTIDTAEHSLEASSQASTDVCQSPKQGLQDT</sequence>
<dbReference type="AlphaFoldDB" id="A0A5N6KY78"/>
<dbReference type="Proteomes" id="UP000327013">
    <property type="component" value="Unassembled WGS sequence"/>
</dbReference>
<feature type="region of interest" description="Disordered" evidence="1">
    <location>
        <begin position="151"/>
        <end position="171"/>
    </location>
</feature>
<reference evidence="3 4" key="1">
    <citation type="submission" date="2019-06" db="EMBL/GenBank/DDBJ databases">
        <title>A chromosomal-level reference genome of Carpinus fangiana (Coryloideae, Betulaceae).</title>
        <authorList>
            <person name="Yang X."/>
            <person name="Wang Z."/>
            <person name="Zhang L."/>
            <person name="Hao G."/>
            <person name="Liu J."/>
            <person name="Yang Y."/>
        </authorList>
    </citation>
    <scope>NUCLEOTIDE SEQUENCE [LARGE SCALE GENOMIC DNA]</scope>
    <source>
        <strain evidence="3">Cfa_2016G</strain>
        <tissue evidence="3">Leaf</tissue>
    </source>
</reference>
<dbReference type="SUPFAM" id="SSF52540">
    <property type="entry name" value="P-loop containing nucleoside triphosphate hydrolases"/>
    <property type="match status" value="1"/>
</dbReference>
<evidence type="ECO:0000256" key="1">
    <source>
        <dbReference type="SAM" id="MobiDB-lite"/>
    </source>
</evidence>
<feature type="compositionally biased region" description="Polar residues" evidence="1">
    <location>
        <begin position="527"/>
        <end position="540"/>
    </location>
</feature>
<dbReference type="EMBL" id="VIBQ01000017">
    <property type="protein sequence ID" value="KAB8360779.1"/>
    <property type="molecule type" value="Genomic_DNA"/>
</dbReference>
<name>A0A5N6KY78_9ROSI</name>
<dbReference type="GO" id="GO:0005524">
    <property type="term" value="F:ATP binding"/>
    <property type="evidence" value="ECO:0007669"/>
    <property type="project" value="InterPro"/>
</dbReference>
<dbReference type="GO" id="GO:0016887">
    <property type="term" value="F:ATP hydrolysis activity"/>
    <property type="evidence" value="ECO:0007669"/>
    <property type="project" value="InterPro"/>
</dbReference>
<comment type="caution">
    <text evidence="3">The sequence shown here is derived from an EMBL/GenBank/DDBJ whole genome shotgun (WGS) entry which is preliminary data.</text>
</comment>
<feature type="region of interest" description="Disordered" evidence="1">
    <location>
        <begin position="204"/>
        <end position="243"/>
    </location>
</feature>
<protein>
    <recommendedName>
        <fullName evidence="2">AAA+ ATPase domain-containing protein</fullName>
    </recommendedName>
</protein>
<feature type="compositionally biased region" description="Polar residues" evidence="1">
    <location>
        <begin position="658"/>
        <end position="668"/>
    </location>
</feature>
<evidence type="ECO:0000313" key="3">
    <source>
        <dbReference type="EMBL" id="KAB8360779.1"/>
    </source>
</evidence>
<dbReference type="InterPro" id="IPR003959">
    <property type="entry name" value="ATPase_AAA_core"/>
</dbReference>
<feature type="region of interest" description="Disordered" evidence="1">
    <location>
        <begin position="1110"/>
        <end position="1133"/>
    </location>
</feature>
<dbReference type="PANTHER" id="PTHR23389:SF21">
    <property type="entry name" value="ATPASE FAMILY AAA DOMAIN-CONTAINING PROTEIN 5"/>
    <property type="match status" value="1"/>
</dbReference>
<accession>A0A5N6KY78</accession>
<dbReference type="Pfam" id="PF00004">
    <property type="entry name" value="AAA"/>
    <property type="match status" value="1"/>
</dbReference>
<feature type="region of interest" description="Disordered" evidence="1">
    <location>
        <begin position="303"/>
        <end position="328"/>
    </location>
</feature>
<dbReference type="OrthoDB" id="9996895at2759"/>
<evidence type="ECO:0000259" key="2">
    <source>
        <dbReference type="SMART" id="SM00382"/>
    </source>
</evidence>
<feature type="compositionally biased region" description="Polar residues" evidence="1">
    <location>
        <begin position="304"/>
        <end position="328"/>
    </location>
</feature>
<dbReference type="Gene3D" id="3.40.50.300">
    <property type="entry name" value="P-loop containing nucleotide triphosphate hydrolases"/>
    <property type="match status" value="1"/>
</dbReference>
<dbReference type="GO" id="GO:0005634">
    <property type="term" value="C:nucleus"/>
    <property type="evidence" value="ECO:0007669"/>
    <property type="project" value="TreeGrafter"/>
</dbReference>
<feature type="compositionally biased region" description="Polar residues" evidence="1">
    <location>
        <begin position="88"/>
        <end position="108"/>
    </location>
</feature>
<dbReference type="SMART" id="SM00382">
    <property type="entry name" value="AAA"/>
    <property type="match status" value="1"/>
</dbReference>
<feature type="region of interest" description="Disordered" evidence="1">
    <location>
        <begin position="653"/>
        <end position="716"/>
    </location>
</feature>
<evidence type="ECO:0000313" key="4">
    <source>
        <dbReference type="Proteomes" id="UP000327013"/>
    </source>
</evidence>
<feature type="compositionally biased region" description="Basic residues" evidence="1">
    <location>
        <begin position="212"/>
        <end position="221"/>
    </location>
</feature>
<feature type="region of interest" description="Disordered" evidence="1">
    <location>
        <begin position="1150"/>
        <end position="1192"/>
    </location>
</feature>
<feature type="compositionally biased region" description="Basic residues" evidence="1">
    <location>
        <begin position="77"/>
        <end position="87"/>
    </location>
</feature>
<keyword evidence="4" id="KW-1185">Reference proteome</keyword>
<dbReference type="InterPro" id="IPR027417">
    <property type="entry name" value="P-loop_NTPase"/>
</dbReference>
<feature type="region of interest" description="Disordered" evidence="1">
    <location>
        <begin position="526"/>
        <end position="557"/>
    </location>
</feature>
<proteinExistence type="predicted"/>
<feature type="domain" description="AAA+ ATPase" evidence="2">
    <location>
        <begin position="599"/>
        <end position="807"/>
    </location>
</feature>
<dbReference type="PANTHER" id="PTHR23389">
    <property type="entry name" value="CHROMOSOME TRANSMISSION FIDELITY FACTOR 18"/>
    <property type="match status" value="1"/>
</dbReference>
<dbReference type="GO" id="GO:0003677">
    <property type="term" value="F:DNA binding"/>
    <property type="evidence" value="ECO:0007669"/>
    <property type="project" value="TreeGrafter"/>
</dbReference>
<organism evidence="3 4">
    <name type="scientific">Carpinus fangiana</name>
    <dbReference type="NCBI Taxonomy" id="176857"/>
    <lineage>
        <taxon>Eukaryota</taxon>
        <taxon>Viridiplantae</taxon>
        <taxon>Streptophyta</taxon>
        <taxon>Embryophyta</taxon>
        <taxon>Tracheophyta</taxon>
        <taxon>Spermatophyta</taxon>
        <taxon>Magnoliopsida</taxon>
        <taxon>eudicotyledons</taxon>
        <taxon>Gunneridae</taxon>
        <taxon>Pentapetalae</taxon>
        <taxon>rosids</taxon>
        <taxon>fabids</taxon>
        <taxon>Fagales</taxon>
        <taxon>Betulaceae</taxon>
        <taxon>Carpinus</taxon>
    </lineage>
</organism>
<feature type="compositionally biased region" description="Low complexity" evidence="1">
    <location>
        <begin position="39"/>
        <end position="54"/>
    </location>
</feature>
<dbReference type="InterPro" id="IPR003593">
    <property type="entry name" value="AAA+_ATPase"/>
</dbReference>
<feature type="compositionally biased region" description="Polar residues" evidence="1">
    <location>
        <begin position="1172"/>
        <end position="1192"/>
    </location>
</feature>